<accession>A0ABU4XWJ7</accession>
<proteinExistence type="predicted"/>
<feature type="coiled-coil region" evidence="1">
    <location>
        <begin position="19"/>
        <end position="51"/>
    </location>
</feature>
<evidence type="ECO:0000313" key="2">
    <source>
        <dbReference type="EMBL" id="MDX8479074.1"/>
    </source>
</evidence>
<dbReference type="RefSeq" id="WP_320287434.1">
    <property type="nucleotide sequence ID" value="NZ_JAVIIW010000010.1"/>
</dbReference>
<comment type="caution">
    <text evidence="2">The sequence shown here is derived from an EMBL/GenBank/DDBJ whole genome shotgun (WGS) entry which is preliminary data.</text>
</comment>
<name>A0ABU4XWJ7_9HYPH</name>
<evidence type="ECO:0000256" key="1">
    <source>
        <dbReference type="SAM" id="Coils"/>
    </source>
</evidence>
<dbReference type="EMBL" id="JAVIIW010000010">
    <property type="protein sequence ID" value="MDX8479074.1"/>
    <property type="molecule type" value="Genomic_DNA"/>
</dbReference>
<sequence>MAKGAGKIALTVQRKQQIIEEKRRRHEEAISAAAEARAEAERERIDRLVGEAAAFRQAQDIRAYVEAARRAIASTEAVPEAQFDAWAQWANENADRIDPVLSRAFLQNLEDEF</sequence>
<reference evidence="2 3" key="1">
    <citation type="submission" date="2023-08" db="EMBL/GenBank/DDBJ databases">
        <title>Implementing the SeqCode for naming new Mesorhizobium species isolated from Vachellia karroo root nodules.</title>
        <authorList>
            <person name="Van Lill M."/>
        </authorList>
    </citation>
    <scope>NUCLEOTIDE SEQUENCE [LARGE SCALE GENOMIC DNA]</scope>
    <source>
        <strain evidence="2 3">VK24D</strain>
    </source>
</reference>
<keyword evidence="1" id="KW-0175">Coiled coil</keyword>
<dbReference type="Proteomes" id="UP001287059">
    <property type="component" value="Unassembled WGS sequence"/>
</dbReference>
<organism evidence="2 3">
    <name type="scientific">Mesorhizobium album</name>
    <dbReference type="NCBI Taxonomy" id="3072314"/>
    <lineage>
        <taxon>Bacteria</taxon>
        <taxon>Pseudomonadati</taxon>
        <taxon>Pseudomonadota</taxon>
        <taxon>Alphaproteobacteria</taxon>
        <taxon>Hyphomicrobiales</taxon>
        <taxon>Phyllobacteriaceae</taxon>
        <taxon>Mesorhizobium</taxon>
    </lineage>
</organism>
<evidence type="ECO:0000313" key="3">
    <source>
        <dbReference type="Proteomes" id="UP001287059"/>
    </source>
</evidence>
<protein>
    <submittedName>
        <fullName evidence="2">Uncharacterized protein</fullName>
    </submittedName>
</protein>
<gene>
    <name evidence="2" type="ORF">RFN28_11395</name>
</gene>
<keyword evidence="3" id="KW-1185">Reference proteome</keyword>